<evidence type="ECO:0008006" key="3">
    <source>
        <dbReference type="Google" id="ProtNLM"/>
    </source>
</evidence>
<protein>
    <recommendedName>
        <fullName evidence="3">F-box domain-containing protein</fullName>
    </recommendedName>
</protein>
<evidence type="ECO:0000313" key="1">
    <source>
        <dbReference type="EMBL" id="KAL0576330.1"/>
    </source>
</evidence>
<comment type="caution">
    <text evidence="1">The sequence shown here is derived from an EMBL/GenBank/DDBJ whole genome shotgun (WGS) entry which is preliminary data.</text>
</comment>
<name>A0ABR3FM40_9AGAR</name>
<dbReference type="EMBL" id="JBAHYK010000230">
    <property type="protein sequence ID" value="KAL0576330.1"/>
    <property type="molecule type" value="Genomic_DNA"/>
</dbReference>
<keyword evidence="2" id="KW-1185">Reference proteome</keyword>
<reference evidence="1 2" key="1">
    <citation type="submission" date="2024-02" db="EMBL/GenBank/DDBJ databases">
        <title>A draft genome for the cacao thread blight pathogen Marasmius crinis-equi.</title>
        <authorList>
            <person name="Cohen S.P."/>
            <person name="Baruah I.K."/>
            <person name="Amoako-Attah I."/>
            <person name="Bukari Y."/>
            <person name="Meinhardt L.W."/>
            <person name="Bailey B.A."/>
        </authorList>
    </citation>
    <scope>NUCLEOTIDE SEQUENCE [LARGE SCALE GENOMIC DNA]</scope>
    <source>
        <strain evidence="1 2">GH-76</strain>
    </source>
</reference>
<sequence>MALKEGAMLWLKRSGSLPLKLSLDTNDTWSIVALYQESILKRDIKDPYSDFMHAIATQSRRWQCLWLFLLPPPIFQPFRTLTTKDLPLLETVVESTSLLDVADSHRSLDPDSPILSVFQQSPALRTLFTELVGESDIERMPPRWSQLTTLQIEFTYPTDGFDALQRLSRFCPSLHECTLILYTDLEDPVSNLIPSREWTCLQKLNLLFTGRLGGAYDSEIRRTFTAVTTPALIHLSVAISYTNHASEPNADYIAAMENDVPFHILVEQSHCELLSLDIQILLPQTFSKTLHILPQLNLLTIRRLTLGHTPSNEDLYRTEQFNIAVQALTPPRSCVVCPKLEQIRFMNLVPHQALSLLTLVNARVPHTDLKRLSATFGMLSQADIEILKSAQRQARARELCGVGIEWEFARESGESLCFPRYVSAGQTPITCQSEVLVA</sequence>
<gene>
    <name evidence="1" type="ORF">V5O48_005655</name>
</gene>
<dbReference type="Proteomes" id="UP001465976">
    <property type="component" value="Unassembled WGS sequence"/>
</dbReference>
<accession>A0ABR3FM40</accession>
<evidence type="ECO:0000313" key="2">
    <source>
        <dbReference type="Proteomes" id="UP001465976"/>
    </source>
</evidence>
<organism evidence="1 2">
    <name type="scientific">Marasmius crinis-equi</name>
    <dbReference type="NCBI Taxonomy" id="585013"/>
    <lineage>
        <taxon>Eukaryota</taxon>
        <taxon>Fungi</taxon>
        <taxon>Dikarya</taxon>
        <taxon>Basidiomycota</taxon>
        <taxon>Agaricomycotina</taxon>
        <taxon>Agaricomycetes</taxon>
        <taxon>Agaricomycetidae</taxon>
        <taxon>Agaricales</taxon>
        <taxon>Marasmiineae</taxon>
        <taxon>Marasmiaceae</taxon>
        <taxon>Marasmius</taxon>
    </lineage>
</organism>
<proteinExistence type="predicted"/>